<keyword evidence="6" id="KW-0547">Nucleotide-binding</keyword>
<protein>
    <recommendedName>
        <fullName evidence="3">histidine kinase</fullName>
        <ecNumber evidence="3">2.7.13.3</ecNumber>
    </recommendedName>
</protein>
<dbReference type="EMBL" id="AZHX01001104">
    <property type="protein sequence ID" value="ETX04840.1"/>
    <property type="molecule type" value="Genomic_DNA"/>
</dbReference>
<evidence type="ECO:0000256" key="10">
    <source>
        <dbReference type="ARBA" id="ARBA00023136"/>
    </source>
</evidence>
<dbReference type="CDD" id="cd00082">
    <property type="entry name" value="HisKA"/>
    <property type="match status" value="1"/>
</dbReference>
<dbReference type="InterPro" id="IPR018490">
    <property type="entry name" value="cNMP-bd_dom_sf"/>
</dbReference>
<keyword evidence="10" id="KW-0472">Membrane</keyword>
<dbReference type="SMART" id="SM00388">
    <property type="entry name" value="HisKA"/>
    <property type="match status" value="1"/>
</dbReference>
<dbReference type="GO" id="GO:0009927">
    <property type="term" value="F:histidine phosphotransfer kinase activity"/>
    <property type="evidence" value="ECO:0007669"/>
    <property type="project" value="TreeGrafter"/>
</dbReference>
<feature type="domain" description="Response regulatory" evidence="15">
    <location>
        <begin position="430"/>
        <end position="508"/>
    </location>
</feature>
<dbReference type="PANTHER" id="PTHR43047">
    <property type="entry name" value="TWO-COMPONENT HISTIDINE PROTEIN KINASE"/>
    <property type="match status" value="1"/>
</dbReference>
<dbReference type="CDD" id="cd17546">
    <property type="entry name" value="REC_hyHK_CKI1_RcsC-like"/>
    <property type="match status" value="1"/>
</dbReference>
<dbReference type="Pfam" id="PF00027">
    <property type="entry name" value="cNMP_binding"/>
    <property type="match status" value="1"/>
</dbReference>
<dbReference type="GO" id="GO:0005886">
    <property type="term" value="C:plasma membrane"/>
    <property type="evidence" value="ECO:0007669"/>
    <property type="project" value="TreeGrafter"/>
</dbReference>
<dbReference type="GO" id="GO:0000155">
    <property type="term" value="F:phosphorelay sensor kinase activity"/>
    <property type="evidence" value="ECO:0007669"/>
    <property type="project" value="InterPro"/>
</dbReference>
<dbReference type="InterPro" id="IPR036890">
    <property type="entry name" value="HATPase_C_sf"/>
</dbReference>
<evidence type="ECO:0000256" key="8">
    <source>
        <dbReference type="ARBA" id="ARBA00022840"/>
    </source>
</evidence>
<dbReference type="CDD" id="cd00038">
    <property type="entry name" value="CAP_ED"/>
    <property type="match status" value="1"/>
</dbReference>
<evidence type="ECO:0000256" key="4">
    <source>
        <dbReference type="ARBA" id="ARBA00022553"/>
    </source>
</evidence>
<keyword evidence="5" id="KW-0808">Transferase</keyword>
<keyword evidence="7" id="KW-0418">Kinase</keyword>
<evidence type="ECO:0000256" key="7">
    <source>
        <dbReference type="ARBA" id="ARBA00022777"/>
    </source>
</evidence>
<keyword evidence="9" id="KW-0902">Two-component regulatory system</keyword>
<keyword evidence="17" id="KW-1185">Reference proteome</keyword>
<evidence type="ECO:0000256" key="12">
    <source>
        <dbReference type="SAM" id="Coils"/>
    </source>
</evidence>
<dbReference type="PROSITE" id="PS50109">
    <property type="entry name" value="HIS_KIN"/>
    <property type="match status" value="1"/>
</dbReference>
<comment type="caution">
    <text evidence="16">The sequence shown here is derived from an EMBL/GenBank/DDBJ whole genome shotgun (WGS) entry which is preliminary data.</text>
</comment>
<dbReference type="InterPro" id="IPR005467">
    <property type="entry name" value="His_kinase_dom"/>
</dbReference>
<dbReference type="PROSITE" id="PS50042">
    <property type="entry name" value="CNMP_BINDING_3"/>
    <property type="match status" value="1"/>
</dbReference>
<dbReference type="SUPFAM" id="SSF55874">
    <property type="entry name" value="ATPase domain of HSP90 chaperone/DNA topoisomerase II/histidine kinase"/>
    <property type="match status" value="1"/>
</dbReference>
<dbReference type="InterPro" id="IPR000595">
    <property type="entry name" value="cNMP-bd_dom"/>
</dbReference>
<comment type="catalytic activity">
    <reaction evidence="1">
        <text>ATP + protein L-histidine = ADP + protein N-phospho-L-histidine.</text>
        <dbReference type="EC" id="2.7.13.3"/>
    </reaction>
</comment>
<dbReference type="Proteomes" id="UP000019140">
    <property type="component" value="Unassembled WGS sequence"/>
</dbReference>
<dbReference type="PROSITE" id="PS50110">
    <property type="entry name" value="RESPONSE_REGULATORY"/>
    <property type="match status" value="1"/>
</dbReference>
<evidence type="ECO:0000313" key="17">
    <source>
        <dbReference type="Proteomes" id="UP000019140"/>
    </source>
</evidence>
<dbReference type="Gene3D" id="3.30.565.10">
    <property type="entry name" value="Histidine kinase-like ATPase, C-terminal domain"/>
    <property type="match status" value="1"/>
</dbReference>
<feature type="domain" description="Histidine kinase" evidence="14">
    <location>
        <begin position="189"/>
        <end position="405"/>
    </location>
</feature>
<evidence type="ECO:0000256" key="1">
    <source>
        <dbReference type="ARBA" id="ARBA00000085"/>
    </source>
</evidence>
<dbReference type="Pfam" id="PF00072">
    <property type="entry name" value="Response_reg"/>
    <property type="match status" value="1"/>
</dbReference>
<dbReference type="FunFam" id="1.10.287.130:FF:000038">
    <property type="entry name" value="Sensory transduction histidine kinase"/>
    <property type="match status" value="1"/>
</dbReference>
<dbReference type="SUPFAM" id="SSF47384">
    <property type="entry name" value="Homodimeric domain of signal transducing histidine kinase"/>
    <property type="match status" value="1"/>
</dbReference>
<accession>W4M3T4</accession>
<feature type="modified residue" description="4-aspartylphosphate" evidence="11">
    <location>
        <position position="479"/>
    </location>
</feature>
<dbReference type="Gene3D" id="3.40.50.2300">
    <property type="match status" value="1"/>
</dbReference>
<evidence type="ECO:0000256" key="9">
    <source>
        <dbReference type="ARBA" id="ARBA00023012"/>
    </source>
</evidence>
<dbReference type="Gene3D" id="2.60.120.10">
    <property type="entry name" value="Jelly Rolls"/>
    <property type="match status" value="1"/>
</dbReference>
<dbReference type="SUPFAM" id="SSF51206">
    <property type="entry name" value="cAMP-binding domain-like"/>
    <property type="match status" value="1"/>
</dbReference>
<dbReference type="SMART" id="SM00387">
    <property type="entry name" value="HATPase_c"/>
    <property type="match status" value="1"/>
</dbReference>
<dbReference type="Pfam" id="PF00512">
    <property type="entry name" value="HisKA"/>
    <property type="match status" value="1"/>
</dbReference>
<keyword evidence="4 11" id="KW-0597">Phosphoprotein</keyword>
<dbReference type="PANTHER" id="PTHR43047:SF72">
    <property type="entry name" value="OSMOSENSING HISTIDINE PROTEIN KINASE SLN1"/>
    <property type="match status" value="1"/>
</dbReference>
<dbReference type="HOGENOM" id="CLU_000445_114_15_7"/>
<evidence type="ECO:0000259" key="14">
    <source>
        <dbReference type="PROSITE" id="PS50109"/>
    </source>
</evidence>
<evidence type="ECO:0000256" key="11">
    <source>
        <dbReference type="PROSITE-ProRule" id="PRU00169"/>
    </source>
</evidence>
<dbReference type="InterPro" id="IPR003594">
    <property type="entry name" value="HATPase_dom"/>
</dbReference>
<evidence type="ECO:0000313" key="16">
    <source>
        <dbReference type="EMBL" id="ETX04840.1"/>
    </source>
</evidence>
<dbReference type="EC" id="2.7.13.3" evidence="3"/>
<dbReference type="InterPro" id="IPR003661">
    <property type="entry name" value="HisK_dim/P_dom"/>
</dbReference>
<dbReference type="Gene3D" id="1.10.287.130">
    <property type="match status" value="1"/>
</dbReference>
<dbReference type="SUPFAM" id="SSF52172">
    <property type="entry name" value="CheY-like"/>
    <property type="match status" value="1"/>
</dbReference>
<dbReference type="InterPro" id="IPR036097">
    <property type="entry name" value="HisK_dim/P_sf"/>
</dbReference>
<dbReference type="AlphaFoldDB" id="W4M3T4"/>
<dbReference type="InterPro" id="IPR001789">
    <property type="entry name" value="Sig_transdc_resp-reg_receiver"/>
</dbReference>
<name>W4M3T4_9BACT</name>
<evidence type="ECO:0000256" key="3">
    <source>
        <dbReference type="ARBA" id="ARBA00012438"/>
    </source>
</evidence>
<dbReference type="Pfam" id="PF02518">
    <property type="entry name" value="HATPase_c"/>
    <property type="match status" value="1"/>
</dbReference>
<organism evidence="16 17">
    <name type="scientific">Candidatus Entotheonella gemina</name>
    <dbReference type="NCBI Taxonomy" id="1429439"/>
    <lineage>
        <taxon>Bacteria</taxon>
        <taxon>Pseudomonadati</taxon>
        <taxon>Nitrospinota/Tectimicrobiota group</taxon>
        <taxon>Candidatus Tectimicrobiota</taxon>
        <taxon>Candidatus Entotheonellia</taxon>
        <taxon>Candidatus Entotheonellales</taxon>
        <taxon>Candidatus Entotheonellaceae</taxon>
        <taxon>Candidatus Entotheonella</taxon>
    </lineage>
</organism>
<comment type="subcellular location">
    <subcellularLocation>
        <location evidence="2">Membrane</location>
    </subcellularLocation>
</comment>
<evidence type="ECO:0000259" key="13">
    <source>
        <dbReference type="PROSITE" id="PS50042"/>
    </source>
</evidence>
<dbReference type="PRINTS" id="PR00344">
    <property type="entry name" value="BCTRLSENSOR"/>
</dbReference>
<feature type="coiled-coil region" evidence="12">
    <location>
        <begin position="159"/>
        <end position="189"/>
    </location>
</feature>
<dbReference type="InterPro" id="IPR011006">
    <property type="entry name" value="CheY-like_superfamily"/>
</dbReference>
<dbReference type="SMART" id="SM00448">
    <property type="entry name" value="REC"/>
    <property type="match status" value="1"/>
</dbReference>
<keyword evidence="12" id="KW-0175">Coiled coil</keyword>
<dbReference type="SMART" id="SM00100">
    <property type="entry name" value="cNMP"/>
    <property type="match status" value="1"/>
</dbReference>
<sequence length="508" mass="55789">MVTYSAPSIIHSLETLSLFNGLSPEHLYRLTSICERRTVEKGQVLCYLGAPSDDMYILLSGELTVLACDGRLIATRGPVSIVGEVGVLTGARRSATVEMSQAGEVLRIDKTPFDLLLEDTGLASRIYRNTIQLISREFADVKTFTSSLQAEVYSLGQSKQSLEEQAWALQQARDEAEAANRAKSQFLANMSHEIRTPINAILGYAQILGRSEELPAKHRRAVETIRDSGNHLLNLVNDVLDLSKIEAGRLELHLGDFDLHRVLHGLGQVFEARCTHKGLNWRLEGVGKMPLLVRGDEAKITQVLMNLLSNAVKFTQAGEIELRLAAIGQDRYRFSVTDTGVGISPEDREVLFEPFQQGQAGQGQEGSGLGLTIAQRQVKLMGGKLSVESTHRPGARFAFTLELPHARDEVETETGVNPQVKRLAAGCRVNALVVDDVQANRDILAQMLQDIGVEVETAESGAQALAQMRNAVPDIVLLDIRMPVMDGVETLRQMRLETAWNPVKVVAI</sequence>
<gene>
    <name evidence="16" type="ORF">ETSY2_26505</name>
</gene>
<evidence type="ECO:0000256" key="6">
    <source>
        <dbReference type="ARBA" id="ARBA00022741"/>
    </source>
</evidence>
<dbReference type="InterPro" id="IPR004358">
    <property type="entry name" value="Sig_transdc_His_kin-like_C"/>
</dbReference>
<reference evidence="16 17" key="1">
    <citation type="journal article" date="2014" name="Nature">
        <title>An environmental bacterial taxon with a large and distinct metabolic repertoire.</title>
        <authorList>
            <person name="Wilson M.C."/>
            <person name="Mori T."/>
            <person name="Ruckert C."/>
            <person name="Uria A.R."/>
            <person name="Helf M.J."/>
            <person name="Takada K."/>
            <person name="Gernert C."/>
            <person name="Steffens U.A."/>
            <person name="Heycke N."/>
            <person name="Schmitt S."/>
            <person name="Rinke C."/>
            <person name="Helfrich E.J."/>
            <person name="Brachmann A.O."/>
            <person name="Gurgui C."/>
            <person name="Wakimoto T."/>
            <person name="Kracht M."/>
            <person name="Crusemann M."/>
            <person name="Hentschel U."/>
            <person name="Abe I."/>
            <person name="Matsunaga S."/>
            <person name="Kalinowski J."/>
            <person name="Takeyama H."/>
            <person name="Piel J."/>
        </authorList>
    </citation>
    <scope>NUCLEOTIDE SEQUENCE [LARGE SCALE GENOMIC DNA]</scope>
    <source>
        <strain evidence="17">TSY2</strain>
    </source>
</reference>
<keyword evidence="8" id="KW-0067">ATP-binding</keyword>
<evidence type="ECO:0000256" key="5">
    <source>
        <dbReference type="ARBA" id="ARBA00022679"/>
    </source>
</evidence>
<evidence type="ECO:0000259" key="15">
    <source>
        <dbReference type="PROSITE" id="PS50110"/>
    </source>
</evidence>
<evidence type="ECO:0000256" key="2">
    <source>
        <dbReference type="ARBA" id="ARBA00004370"/>
    </source>
</evidence>
<dbReference type="GO" id="GO:0005524">
    <property type="term" value="F:ATP binding"/>
    <property type="evidence" value="ECO:0007669"/>
    <property type="project" value="UniProtKB-KW"/>
</dbReference>
<dbReference type="InterPro" id="IPR014710">
    <property type="entry name" value="RmlC-like_jellyroll"/>
</dbReference>
<feature type="domain" description="Cyclic nucleotide-binding" evidence="13">
    <location>
        <begin position="18"/>
        <end position="117"/>
    </location>
</feature>
<proteinExistence type="predicted"/>